<reference evidence="1 2" key="1">
    <citation type="submission" date="2016-10" db="EMBL/GenBank/DDBJ databases">
        <authorList>
            <person name="de Groot N.N."/>
        </authorList>
    </citation>
    <scope>NUCLEOTIDE SEQUENCE [LARGE SCALE GENOMIC DNA]</scope>
    <source>
        <strain evidence="1 2">Nl7</strain>
    </source>
</reference>
<name>A0A1I0G2Y4_9PROT</name>
<dbReference type="Proteomes" id="UP000183339">
    <property type="component" value="Unassembled WGS sequence"/>
</dbReference>
<organism evidence="1 2">
    <name type="scientific">Nitrosospira multiformis</name>
    <dbReference type="NCBI Taxonomy" id="1231"/>
    <lineage>
        <taxon>Bacteria</taxon>
        <taxon>Pseudomonadati</taxon>
        <taxon>Pseudomonadota</taxon>
        <taxon>Betaproteobacteria</taxon>
        <taxon>Nitrosomonadales</taxon>
        <taxon>Nitrosomonadaceae</taxon>
        <taxon>Nitrosospira</taxon>
    </lineage>
</organism>
<accession>A0A1I0G2Y4</accession>
<proteinExistence type="predicted"/>
<sequence length="67" mass="7728">MPRRFSDRASNMWTTFSRVQESLIKGGIRRRSKSGSSLPTHAVNGIDQNVKLNRALWILAEEMRKLK</sequence>
<gene>
    <name evidence="1" type="ORF">SAMN05216412_11165</name>
</gene>
<protein>
    <recommendedName>
        <fullName evidence="3">DUF945 domain-containing protein</fullName>
    </recommendedName>
</protein>
<dbReference type="RefSeq" id="WP_074709190.1">
    <property type="nucleotide sequence ID" value="NZ_FOHI01000011.1"/>
</dbReference>
<dbReference type="AlphaFoldDB" id="A0A1I0G2Y4"/>
<evidence type="ECO:0000313" key="2">
    <source>
        <dbReference type="Proteomes" id="UP000183339"/>
    </source>
</evidence>
<evidence type="ECO:0008006" key="3">
    <source>
        <dbReference type="Google" id="ProtNLM"/>
    </source>
</evidence>
<dbReference type="EMBL" id="FOHI01000011">
    <property type="protein sequence ID" value="SET65188.1"/>
    <property type="molecule type" value="Genomic_DNA"/>
</dbReference>
<evidence type="ECO:0000313" key="1">
    <source>
        <dbReference type="EMBL" id="SET65188.1"/>
    </source>
</evidence>